<name>B6HL50_PENRW</name>
<reference evidence="2 3" key="1">
    <citation type="journal article" date="2008" name="Nat. Biotechnol.">
        <title>Genome sequencing and analysis of the filamentous fungus Penicillium chrysogenum.</title>
        <authorList>
            <person name="van den Berg M.A."/>
            <person name="Albang R."/>
            <person name="Albermann K."/>
            <person name="Badger J.H."/>
            <person name="Daran J.-M."/>
            <person name="Driessen A.J.M."/>
            <person name="Garcia-Estrada C."/>
            <person name="Fedorova N.D."/>
            <person name="Harris D.M."/>
            <person name="Heijne W.H.M."/>
            <person name="Joardar V.S."/>
            <person name="Kiel J.A.K.W."/>
            <person name="Kovalchuk A."/>
            <person name="Martin J.F."/>
            <person name="Nierman W.C."/>
            <person name="Nijland J.G."/>
            <person name="Pronk J.T."/>
            <person name="Roubos J.A."/>
            <person name="van der Klei I.J."/>
            <person name="van Peij N.N.M.E."/>
            <person name="Veenhuis M."/>
            <person name="von Doehren H."/>
            <person name="Wagner C."/>
            <person name="Wortman J.R."/>
            <person name="Bovenberg R.A.L."/>
        </authorList>
    </citation>
    <scope>NUCLEOTIDE SEQUENCE [LARGE SCALE GENOMIC DNA]</scope>
    <source>
        <strain evidence="3">ATCC 28089 / DSM 1075 / NRRL 1951 / Wisconsin 54-1255</strain>
    </source>
</reference>
<dbReference type="EMBL" id="AM920436">
    <property type="protein sequence ID" value="CAP95238.1"/>
    <property type="molecule type" value="Genomic_DNA"/>
</dbReference>
<feature type="compositionally biased region" description="Polar residues" evidence="1">
    <location>
        <begin position="336"/>
        <end position="349"/>
    </location>
</feature>
<accession>B6HL50</accession>
<evidence type="ECO:0000256" key="1">
    <source>
        <dbReference type="SAM" id="MobiDB-lite"/>
    </source>
</evidence>
<dbReference type="GeneID" id="8313177"/>
<dbReference type="KEGG" id="pcs:N7525_006851"/>
<evidence type="ECO:0000313" key="3">
    <source>
        <dbReference type="Proteomes" id="UP000000724"/>
    </source>
</evidence>
<feature type="region of interest" description="Disordered" evidence="1">
    <location>
        <begin position="238"/>
        <end position="404"/>
    </location>
</feature>
<keyword evidence="3" id="KW-1185">Reference proteome</keyword>
<dbReference type="HOGENOM" id="CLU_576326_0_0_1"/>
<dbReference type="Proteomes" id="UP000000724">
    <property type="component" value="Contig Pc00c21"/>
</dbReference>
<dbReference type="VEuPathDB" id="FungiDB:PCH_Pc21g03410"/>
<sequence>MSALNTGKTPTQISNTPSTTPLSAIDHLQYVQKDSGAEPMSPVYEGFTFFKAMPKQSATWTYVKRTGMNLSQDGYYKIIQERANKKSTVQQYQSLSSDTRRAHINRLMDEQRHNNPLVEWSCVYVKENKRISKARHARRGDYETVSMDVIVMKRPMKTQAYSRASMGGLVANGEPFWRDTKHSPVWSCYGGHPPTSDRNGNILQPMLQKLPSHVSLVMDPFAPLNPARRPVHEYLNGRVGATRPEVETSHPTGSGTQLHEPALSTATINDSPASPGPAFGATNSSDMSLGRTSDCSSESKSDPDDASTLSDQSDESSATDDPESMETETEIERQEPQPNQASLRQQNASPYRGKSSYGANCRHKSQSRSRDAKNTLREQSETPPVKVLGSRQAERARPGSLPGKRYRMQLMNDHDIRSRMLDHREASLGHREKWLKRTFSEARQLECRQPARDPPSVCRCTCRCALKEKREAA</sequence>
<feature type="compositionally biased region" description="Acidic residues" evidence="1">
    <location>
        <begin position="312"/>
        <end position="329"/>
    </location>
</feature>
<feature type="region of interest" description="Disordered" evidence="1">
    <location>
        <begin position="1"/>
        <end position="20"/>
    </location>
</feature>
<dbReference type="AlphaFoldDB" id="B6HL50"/>
<organism evidence="2 3">
    <name type="scientific">Penicillium rubens (strain ATCC 28089 / DSM 1075 / NRRL 1951 / Wisconsin 54-1255)</name>
    <name type="common">Penicillium chrysogenum</name>
    <dbReference type="NCBI Taxonomy" id="500485"/>
    <lineage>
        <taxon>Eukaryota</taxon>
        <taxon>Fungi</taxon>
        <taxon>Dikarya</taxon>
        <taxon>Ascomycota</taxon>
        <taxon>Pezizomycotina</taxon>
        <taxon>Eurotiomycetes</taxon>
        <taxon>Eurotiomycetidae</taxon>
        <taxon>Eurotiales</taxon>
        <taxon>Aspergillaceae</taxon>
        <taxon>Penicillium</taxon>
        <taxon>Penicillium chrysogenum species complex</taxon>
    </lineage>
</organism>
<dbReference type="OMA" id="VEWSCVY"/>
<gene>
    <name evidence="2" type="ORF">Pc21g03410</name>
    <name evidence="2" type="ORF">PCH_Pc21g03410</name>
</gene>
<dbReference type="RefSeq" id="XP_002567405.1">
    <property type="nucleotide sequence ID" value="XM_002567359.1"/>
</dbReference>
<proteinExistence type="predicted"/>
<dbReference type="eggNOG" id="ENOG502RS2E">
    <property type="taxonomic scope" value="Eukaryota"/>
</dbReference>
<dbReference type="OrthoDB" id="5401486at2759"/>
<feature type="compositionally biased region" description="Polar residues" evidence="1">
    <location>
        <begin position="281"/>
        <end position="296"/>
    </location>
</feature>
<feature type="compositionally biased region" description="Basic and acidic residues" evidence="1">
    <location>
        <begin position="368"/>
        <end position="380"/>
    </location>
</feature>
<protein>
    <submittedName>
        <fullName evidence="2">Pc21g03410 protein</fullName>
    </submittedName>
</protein>
<dbReference type="BioCyc" id="PCHR:PC21G03410-MONOMER"/>
<evidence type="ECO:0000313" key="2">
    <source>
        <dbReference type="EMBL" id="CAP95238.1"/>
    </source>
</evidence>